<dbReference type="AlphaFoldDB" id="A0AAW1UCM2"/>
<evidence type="ECO:0000256" key="5">
    <source>
        <dbReference type="ARBA" id="ARBA00023098"/>
    </source>
</evidence>
<reference evidence="10 11" key="1">
    <citation type="submission" date="2023-03" db="EMBL/GenBank/DDBJ databases">
        <title>Genome insight into feeding habits of ladybird beetles.</title>
        <authorList>
            <person name="Li H.-S."/>
            <person name="Huang Y.-H."/>
            <person name="Pang H."/>
        </authorList>
    </citation>
    <scope>NUCLEOTIDE SEQUENCE [LARGE SCALE GENOMIC DNA]</scope>
    <source>
        <strain evidence="10">SYSU_2023b</strain>
        <tissue evidence="10">Whole body</tissue>
    </source>
</reference>
<name>A0AAW1UCM2_9CUCU</name>
<feature type="active site" description="Charge relay system" evidence="8">
    <location>
        <position position="324"/>
    </location>
</feature>
<sequence>MVVTDNEVCASISEYMSDLVRSRGYPLEIHEVTTEDKYIVSIYRLPYGLVRIENEKPRQPVLLVHGLCSSAADALNVESQMGYFLADRGFDVWLANCRGTTFSRGHQEFDHVQQSDSYWNFSFHEIGYYDIAAFIDEVLSVTGFKKIFYIGISQGATAYAVLMSTRPEYNQRILLSCLLCPGIKFQNASLFPVKFCFKYLVPLVQVFTLDLYQEAPLMDWIRYFGRKYAKPNSIAEYFYIKLWDILSWPFKSRSVDYRKISITSPNTASNKQIKHFSQILRANKFAQFDVGPEENIKKYGCKSPPLYDLSKLTAPVGIFYSENDMFYGTEDIDWIADQLNNCVLKYLVQYEKFNHMNFIYNKEITSLLYEPILKLMNEYLS</sequence>
<dbReference type="InterPro" id="IPR006693">
    <property type="entry name" value="AB_hydrolase_lipase"/>
</dbReference>
<keyword evidence="4 7" id="KW-0442">Lipid degradation</keyword>
<dbReference type="Proteomes" id="UP001431783">
    <property type="component" value="Unassembled WGS sequence"/>
</dbReference>
<evidence type="ECO:0000256" key="8">
    <source>
        <dbReference type="PIRSR" id="PIRSR000862-1"/>
    </source>
</evidence>
<evidence type="ECO:0000313" key="10">
    <source>
        <dbReference type="EMBL" id="KAK9878700.1"/>
    </source>
</evidence>
<feature type="domain" description="Partial AB-hydrolase lipase" evidence="9">
    <location>
        <begin position="17"/>
        <end position="72"/>
    </location>
</feature>
<evidence type="ECO:0000313" key="11">
    <source>
        <dbReference type="Proteomes" id="UP001431783"/>
    </source>
</evidence>
<dbReference type="GO" id="GO:0016788">
    <property type="term" value="F:hydrolase activity, acting on ester bonds"/>
    <property type="evidence" value="ECO:0007669"/>
    <property type="project" value="InterPro"/>
</dbReference>
<keyword evidence="2" id="KW-0732">Signal</keyword>
<evidence type="ECO:0000256" key="3">
    <source>
        <dbReference type="ARBA" id="ARBA00022801"/>
    </source>
</evidence>
<feature type="active site" description="Charge relay system" evidence="8">
    <location>
        <position position="355"/>
    </location>
</feature>
<evidence type="ECO:0000256" key="4">
    <source>
        <dbReference type="ARBA" id="ARBA00022963"/>
    </source>
</evidence>
<dbReference type="Gene3D" id="3.40.50.1820">
    <property type="entry name" value="alpha/beta hydrolase"/>
    <property type="match status" value="1"/>
</dbReference>
<evidence type="ECO:0000256" key="2">
    <source>
        <dbReference type="ARBA" id="ARBA00022729"/>
    </source>
</evidence>
<proteinExistence type="inferred from homology"/>
<comment type="caution">
    <text evidence="10">The sequence shown here is derived from an EMBL/GenBank/DDBJ whole genome shotgun (WGS) entry which is preliminary data.</text>
</comment>
<accession>A0AAW1UCM2</accession>
<organism evidence="10 11">
    <name type="scientific">Henosepilachna vigintioctopunctata</name>
    <dbReference type="NCBI Taxonomy" id="420089"/>
    <lineage>
        <taxon>Eukaryota</taxon>
        <taxon>Metazoa</taxon>
        <taxon>Ecdysozoa</taxon>
        <taxon>Arthropoda</taxon>
        <taxon>Hexapoda</taxon>
        <taxon>Insecta</taxon>
        <taxon>Pterygota</taxon>
        <taxon>Neoptera</taxon>
        <taxon>Endopterygota</taxon>
        <taxon>Coleoptera</taxon>
        <taxon>Polyphaga</taxon>
        <taxon>Cucujiformia</taxon>
        <taxon>Coccinelloidea</taxon>
        <taxon>Coccinellidae</taxon>
        <taxon>Epilachninae</taxon>
        <taxon>Epilachnini</taxon>
        <taxon>Henosepilachna</taxon>
    </lineage>
</organism>
<protein>
    <recommendedName>
        <fullName evidence="7">Lipase</fullName>
    </recommendedName>
</protein>
<gene>
    <name evidence="10" type="ORF">WA026_023400</name>
</gene>
<evidence type="ECO:0000256" key="1">
    <source>
        <dbReference type="ARBA" id="ARBA00010701"/>
    </source>
</evidence>
<keyword evidence="3 7" id="KW-0378">Hydrolase</keyword>
<comment type="similarity">
    <text evidence="1 7">Belongs to the AB hydrolase superfamily. Lipase family.</text>
</comment>
<keyword evidence="6" id="KW-0325">Glycoprotein</keyword>
<dbReference type="EMBL" id="JARQZJ010000054">
    <property type="protein sequence ID" value="KAK9878700.1"/>
    <property type="molecule type" value="Genomic_DNA"/>
</dbReference>
<evidence type="ECO:0000256" key="7">
    <source>
        <dbReference type="PIRNR" id="PIRNR000862"/>
    </source>
</evidence>
<evidence type="ECO:0000259" key="9">
    <source>
        <dbReference type="Pfam" id="PF04083"/>
    </source>
</evidence>
<dbReference type="SUPFAM" id="SSF53474">
    <property type="entry name" value="alpha/beta-Hydrolases"/>
    <property type="match status" value="1"/>
</dbReference>
<dbReference type="GO" id="GO:0016042">
    <property type="term" value="P:lipid catabolic process"/>
    <property type="evidence" value="ECO:0007669"/>
    <property type="project" value="UniProtKB-KW"/>
</dbReference>
<dbReference type="PIRSF" id="PIRSF000862">
    <property type="entry name" value="Steryl_ester_lip"/>
    <property type="match status" value="1"/>
</dbReference>
<keyword evidence="11" id="KW-1185">Reference proteome</keyword>
<feature type="active site" description="Nucleophile" evidence="8">
    <location>
        <position position="153"/>
    </location>
</feature>
<dbReference type="InterPro" id="IPR025483">
    <property type="entry name" value="Lipase_euk"/>
</dbReference>
<dbReference type="Pfam" id="PF04083">
    <property type="entry name" value="Abhydro_lipase"/>
    <property type="match status" value="1"/>
</dbReference>
<dbReference type="InterPro" id="IPR029058">
    <property type="entry name" value="AB_hydrolase_fold"/>
</dbReference>
<evidence type="ECO:0000256" key="6">
    <source>
        <dbReference type="ARBA" id="ARBA00023180"/>
    </source>
</evidence>
<dbReference type="PANTHER" id="PTHR11005">
    <property type="entry name" value="LYSOSOMAL ACID LIPASE-RELATED"/>
    <property type="match status" value="1"/>
</dbReference>
<keyword evidence="5" id="KW-0443">Lipid metabolism</keyword>
<dbReference type="FunFam" id="3.40.50.1820:FF:000057">
    <property type="entry name" value="Lipase"/>
    <property type="match status" value="1"/>
</dbReference>